<comment type="caution">
    <text evidence="2">The sequence shown here is derived from an EMBL/GenBank/DDBJ whole genome shotgun (WGS) entry which is preliminary data.</text>
</comment>
<evidence type="ECO:0000313" key="2">
    <source>
        <dbReference type="EMBL" id="GGK35455.1"/>
    </source>
</evidence>
<feature type="transmembrane region" description="Helical" evidence="1">
    <location>
        <begin position="106"/>
        <end position="128"/>
    </location>
</feature>
<accession>A0ABQ2EZS5</accession>
<name>A0ABQ2EZS5_9DEIO</name>
<dbReference type="EMBL" id="BMPP01000015">
    <property type="protein sequence ID" value="GGK35455.1"/>
    <property type="molecule type" value="Genomic_DNA"/>
</dbReference>
<gene>
    <name evidence="2" type="ORF">GCM10008955_31710</name>
</gene>
<dbReference type="Proteomes" id="UP000647587">
    <property type="component" value="Unassembled WGS sequence"/>
</dbReference>
<protein>
    <recommendedName>
        <fullName evidence="4">DUF1772 domain-containing protein</fullName>
    </recommendedName>
</protein>
<feature type="transmembrane region" description="Helical" evidence="1">
    <location>
        <begin position="34"/>
        <end position="59"/>
    </location>
</feature>
<proteinExistence type="predicted"/>
<sequence length="178" mass="19619">MTHEDVRLLPQEPSLISTPRPASRPLLAIQPSPVSLLVVQAALTWTLVGLILTVQLVHYPLFSHVGAGYATYQQEHVRRITWLVAPLMLAELATGAALALHPPPFVPVASTWVGLALLALIWLSTALIQSPTHRHLATGFDPAWHSWLLTTNWARTLLWVLRGVLVGWWVLQAGVHQA</sequence>
<keyword evidence="1" id="KW-1133">Transmembrane helix</keyword>
<keyword evidence="1" id="KW-0472">Membrane</keyword>
<feature type="transmembrane region" description="Helical" evidence="1">
    <location>
        <begin position="80"/>
        <end position="100"/>
    </location>
</feature>
<evidence type="ECO:0000313" key="3">
    <source>
        <dbReference type="Proteomes" id="UP000647587"/>
    </source>
</evidence>
<evidence type="ECO:0008006" key="4">
    <source>
        <dbReference type="Google" id="ProtNLM"/>
    </source>
</evidence>
<keyword evidence="1" id="KW-0812">Transmembrane</keyword>
<evidence type="ECO:0000256" key="1">
    <source>
        <dbReference type="SAM" id="Phobius"/>
    </source>
</evidence>
<keyword evidence="3" id="KW-1185">Reference proteome</keyword>
<reference evidence="3" key="1">
    <citation type="journal article" date="2019" name="Int. J. Syst. Evol. Microbiol.">
        <title>The Global Catalogue of Microorganisms (GCM) 10K type strain sequencing project: providing services to taxonomists for standard genome sequencing and annotation.</title>
        <authorList>
            <consortium name="The Broad Institute Genomics Platform"/>
            <consortium name="The Broad Institute Genome Sequencing Center for Infectious Disease"/>
            <person name="Wu L."/>
            <person name="Ma J."/>
        </authorList>
    </citation>
    <scope>NUCLEOTIDE SEQUENCE [LARGE SCALE GENOMIC DNA]</scope>
    <source>
        <strain evidence="3">JCM 30331</strain>
    </source>
</reference>
<organism evidence="2 3">
    <name type="scientific">Deinococcus malanensis</name>
    <dbReference type="NCBI Taxonomy" id="1706855"/>
    <lineage>
        <taxon>Bacteria</taxon>
        <taxon>Thermotogati</taxon>
        <taxon>Deinococcota</taxon>
        <taxon>Deinococci</taxon>
        <taxon>Deinococcales</taxon>
        <taxon>Deinococcaceae</taxon>
        <taxon>Deinococcus</taxon>
    </lineage>
</organism>